<gene>
    <name evidence="3" type="ORF">IFM89_024684</name>
</gene>
<accession>A0A835M1K8</accession>
<dbReference type="Gene3D" id="1.25.40.10">
    <property type="entry name" value="Tetratricopeptide repeat domain"/>
    <property type="match status" value="3"/>
</dbReference>
<organism evidence="3 4">
    <name type="scientific">Coptis chinensis</name>
    <dbReference type="NCBI Taxonomy" id="261450"/>
    <lineage>
        <taxon>Eukaryota</taxon>
        <taxon>Viridiplantae</taxon>
        <taxon>Streptophyta</taxon>
        <taxon>Embryophyta</taxon>
        <taxon>Tracheophyta</taxon>
        <taxon>Spermatophyta</taxon>
        <taxon>Magnoliopsida</taxon>
        <taxon>Ranunculales</taxon>
        <taxon>Ranunculaceae</taxon>
        <taxon>Coptidoideae</taxon>
        <taxon>Coptis</taxon>
    </lineage>
</organism>
<comment type="caution">
    <text evidence="3">The sequence shown here is derived from an EMBL/GenBank/DDBJ whole genome shotgun (WGS) entry which is preliminary data.</text>
</comment>
<dbReference type="Pfam" id="PF13812">
    <property type="entry name" value="PPR_3"/>
    <property type="match status" value="1"/>
</dbReference>
<evidence type="ECO:0008006" key="5">
    <source>
        <dbReference type="Google" id="ProtNLM"/>
    </source>
</evidence>
<evidence type="ECO:0000313" key="3">
    <source>
        <dbReference type="EMBL" id="KAF9615595.1"/>
    </source>
</evidence>
<dbReference type="Pfam" id="PF01535">
    <property type="entry name" value="PPR"/>
    <property type="match status" value="5"/>
</dbReference>
<feature type="repeat" description="PPR" evidence="2">
    <location>
        <begin position="261"/>
        <end position="295"/>
    </location>
</feature>
<feature type="repeat" description="PPR" evidence="2">
    <location>
        <begin position="331"/>
        <end position="365"/>
    </location>
</feature>
<dbReference type="Proteomes" id="UP000631114">
    <property type="component" value="Unassembled WGS sequence"/>
</dbReference>
<feature type="repeat" description="PPR" evidence="2">
    <location>
        <begin position="575"/>
        <end position="610"/>
    </location>
</feature>
<evidence type="ECO:0000256" key="2">
    <source>
        <dbReference type="PROSITE-ProRule" id="PRU00708"/>
    </source>
</evidence>
<feature type="repeat" description="PPR" evidence="2">
    <location>
        <begin position="505"/>
        <end position="539"/>
    </location>
</feature>
<dbReference type="Pfam" id="PF13041">
    <property type="entry name" value="PPR_2"/>
    <property type="match status" value="1"/>
</dbReference>
<proteinExistence type="predicted"/>
<dbReference type="SUPFAM" id="SSF81901">
    <property type="entry name" value="HCP-like"/>
    <property type="match status" value="1"/>
</dbReference>
<reference evidence="3 4" key="1">
    <citation type="submission" date="2020-10" db="EMBL/GenBank/DDBJ databases">
        <title>The Coptis chinensis genome and diversification of protoberbering-type alkaloids.</title>
        <authorList>
            <person name="Wang B."/>
            <person name="Shu S."/>
            <person name="Song C."/>
            <person name="Liu Y."/>
        </authorList>
    </citation>
    <scope>NUCLEOTIDE SEQUENCE [LARGE SCALE GENOMIC DNA]</scope>
    <source>
        <strain evidence="3">HL-2020</strain>
        <tissue evidence="3">Leaf</tissue>
    </source>
</reference>
<keyword evidence="1" id="KW-0677">Repeat</keyword>
<dbReference type="NCBIfam" id="TIGR00756">
    <property type="entry name" value="PPR"/>
    <property type="match status" value="5"/>
</dbReference>
<dbReference type="PROSITE" id="PS51375">
    <property type="entry name" value="PPR"/>
    <property type="match status" value="7"/>
</dbReference>
<dbReference type="EMBL" id="JADFTS010000003">
    <property type="protein sequence ID" value="KAF9615595.1"/>
    <property type="molecule type" value="Genomic_DNA"/>
</dbReference>
<evidence type="ECO:0000256" key="1">
    <source>
        <dbReference type="ARBA" id="ARBA00022737"/>
    </source>
</evidence>
<dbReference type="OrthoDB" id="185373at2759"/>
<dbReference type="InterPro" id="IPR011990">
    <property type="entry name" value="TPR-like_helical_dom_sf"/>
</dbReference>
<dbReference type="SUPFAM" id="SSF48452">
    <property type="entry name" value="TPR-like"/>
    <property type="match status" value="1"/>
</dbReference>
<dbReference type="PANTHER" id="PTHR46862">
    <property type="entry name" value="OS07G0661900 PROTEIN"/>
    <property type="match status" value="1"/>
</dbReference>
<feature type="repeat" description="PPR" evidence="2">
    <location>
        <begin position="296"/>
        <end position="330"/>
    </location>
</feature>
<evidence type="ECO:0000313" key="4">
    <source>
        <dbReference type="Proteomes" id="UP000631114"/>
    </source>
</evidence>
<keyword evidence="4" id="KW-1185">Reference proteome</keyword>
<protein>
    <recommendedName>
        <fullName evidence="5">Pentatricopeptide repeat-containing protein</fullName>
    </recommendedName>
</protein>
<feature type="repeat" description="PPR" evidence="2">
    <location>
        <begin position="192"/>
        <end position="226"/>
    </location>
</feature>
<dbReference type="InterPro" id="IPR002885">
    <property type="entry name" value="PPR_rpt"/>
</dbReference>
<dbReference type="PANTHER" id="PTHR46862:SF3">
    <property type="entry name" value="OS07G0661900 PROTEIN"/>
    <property type="match status" value="1"/>
</dbReference>
<dbReference type="AlphaFoldDB" id="A0A835M1K8"/>
<sequence>MTSFKFFTALDIYDTNSSLFIGNPFTRLKPITVSRLSTELVDEEDYSVGKENLGLRNPIVEKNKRNIWKRFHGVKRESREPFFRKSGKEQVQEEKRSSFVCNGKLSVELENAVGNVGPESSVEQCNIILRQLEQCNDEKTLTFFEWMRSNGKLRENVSAYKFALRVLGRKEDWETAEMLLHELITDSGLALNFLLFNTLIYACYRRGLEKLGTKWFRLMLENAVKPNIATFGMLMSLYQKGGNVVEAEFAFHKMRSLKLKCQSAYSAMITIFTRLGLYDKSEEIIHFMKEDDMVPNSENWLVQINAYSQQGKLEDAERVLMSMQEAGVPPNIVAYNTMITGYGKASDMDSAERIFQRLQIFGLEPDETTYRTMVEGWGRANHLKNAKCYYQKLKHSGFAPNSSNMFTMINLQARCNDEEGTLETLEDMRRMGCQYSSILSSLLQAYEKVERVDKVPLVVRGSFYEHILVDQNSCSILVMAYVKHHLIDDALRILQDKQWKDLIFEDNLYHLLICSCKESGMHEEAIKIFIHMPKSNANPNLHITSTMIDIYSIIGRFEEAKDLYLKLISSGNNLDMVAYSIVVRMYVKAGHLEDACLVLDKMANQKDIVPDTFLFRDMLRIYQKCGLQENWQNFTLNY</sequence>
<name>A0A835M1K8_9MAGN</name>
<feature type="repeat" description="PPR" evidence="2">
    <location>
        <begin position="366"/>
        <end position="400"/>
    </location>
</feature>